<protein>
    <submittedName>
        <fullName evidence="2">Fructose-2,6-bisphosphatase</fullName>
    </submittedName>
</protein>
<gene>
    <name evidence="2" type="ordered locus">Fraau_2256</name>
</gene>
<dbReference type="SMART" id="SM00855">
    <property type="entry name" value="PGAM"/>
    <property type="match status" value="1"/>
</dbReference>
<dbReference type="Proteomes" id="UP000005234">
    <property type="component" value="Chromosome"/>
</dbReference>
<evidence type="ECO:0000256" key="1">
    <source>
        <dbReference type="PIRSR" id="PIRSR613078-2"/>
    </source>
</evidence>
<organism evidence="2 3">
    <name type="scientific">Frateuria aurantia (strain ATCC 33424 / DSM 6220 / KCTC 2777 / LMG 1558 / NBRC 3245 / NCIMB 13370)</name>
    <name type="common">Acetobacter aurantius</name>
    <dbReference type="NCBI Taxonomy" id="767434"/>
    <lineage>
        <taxon>Bacteria</taxon>
        <taxon>Pseudomonadati</taxon>
        <taxon>Pseudomonadota</taxon>
        <taxon>Gammaproteobacteria</taxon>
        <taxon>Lysobacterales</taxon>
        <taxon>Rhodanobacteraceae</taxon>
        <taxon>Frateuria</taxon>
    </lineage>
</organism>
<dbReference type="GO" id="GO:0070297">
    <property type="term" value="P:regulation of phosphorelay signal transduction system"/>
    <property type="evidence" value="ECO:0007669"/>
    <property type="project" value="TreeGrafter"/>
</dbReference>
<dbReference type="InterPro" id="IPR029033">
    <property type="entry name" value="His_PPase_superfam"/>
</dbReference>
<dbReference type="InterPro" id="IPR013078">
    <property type="entry name" value="His_Pase_superF_clade-1"/>
</dbReference>
<dbReference type="EMBL" id="CP003350">
    <property type="protein sequence ID" value="AFC86632.1"/>
    <property type="molecule type" value="Genomic_DNA"/>
</dbReference>
<dbReference type="KEGG" id="fau:Fraau_2256"/>
<accession>H8L553</accession>
<dbReference type="HOGENOM" id="CLU_033323_13_1_6"/>
<dbReference type="SUPFAM" id="SSF53254">
    <property type="entry name" value="Phosphoglycerate mutase-like"/>
    <property type="match status" value="1"/>
</dbReference>
<dbReference type="STRING" id="767434.Fraau_2256"/>
<reference evidence="2" key="1">
    <citation type="submission" date="2012-02" db="EMBL/GenBank/DDBJ databases">
        <title>The complete genome of Frateuria aurantia DSM 6220.</title>
        <authorList>
            <consortium name="US DOE Joint Genome Institute (JGI-PGF)"/>
            <person name="Lucas S."/>
            <person name="Copeland A."/>
            <person name="Lapidus A."/>
            <person name="Glavina del Rio T."/>
            <person name="Dalin E."/>
            <person name="Tice H."/>
            <person name="Bruce D."/>
            <person name="Goodwin L."/>
            <person name="Pitluck S."/>
            <person name="Peters L."/>
            <person name="Ovchinnikova G."/>
            <person name="Teshima H."/>
            <person name="Kyrpides N."/>
            <person name="Mavromatis K."/>
            <person name="Ivanova N."/>
            <person name="Brettin T."/>
            <person name="Detter J.C."/>
            <person name="Han C."/>
            <person name="Larimer F."/>
            <person name="Land M."/>
            <person name="Hauser L."/>
            <person name="Markowitz V."/>
            <person name="Cheng J.-F."/>
            <person name="Hugenholtz P."/>
            <person name="Woyke T."/>
            <person name="Wu D."/>
            <person name="Brambilla E."/>
            <person name="Klenk H.-P."/>
            <person name="Eisen J.A."/>
        </authorList>
    </citation>
    <scope>NUCLEOTIDE SEQUENCE</scope>
    <source>
        <strain evidence="2">DSM 6220</strain>
    </source>
</reference>
<dbReference type="AlphaFoldDB" id="H8L553"/>
<sequence length="198" mass="21979">MTMTVPTTRVNEIWLIRHGETAWSLSGQHTGRTDIPLTGHGREQAEGLRPVLAGAAFDHVFCSPLARARTTCELAGWGEQAQIEPRLLEWDYGIYEGRTTVEIRQHTPGWRIWDSPVEQGEDLAAIQARAMDLMHDLLPLQGRVALFAHAHILRVLAGCWIADAGAMGAHLVLGTASVSVLGFDRETRAIRQWNATHY</sequence>
<proteinExistence type="predicted"/>
<feature type="binding site" evidence="1">
    <location>
        <position position="67"/>
    </location>
    <ligand>
        <name>substrate</name>
    </ligand>
</feature>
<dbReference type="PANTHER" id="PTHR48100">
    <property type="entry name" value="BROAD-SPECIFICITY PHOSPHATASE YOR283W-RELATED"/>
    <property type="match status" value="1"/>
</dbReference>
<dbReference type="RefSeq" id="WP_014403635.1">
    <property type="nucleotide sequence ID" value="NC_017033.1"/>
</dbReference>
<dbReference type="eggNOG" id="COG0406">
    <property type="taxonomic scope" value="Bacteria"/>
</dbReference>
<name>H8L553_FRAAD</name>
<evidence type="ECO:0000313" key="2">
    <source>
        <dbReference type="EMBL" id="AFC86632.1"/>
    </source>
</evidence>
<dbReference type="GO" id="GO:0101006">
    <property type="term" value="F:protein histidine phosphatase activity"/>
    <property type="evidence" value="ECO:0007669"/>
    <property type="project" value="TreeGrafter"/>
</dbReference>
<dbReference type="Gene3D" id="3.40.50.1240">
    <property type="entry name" value="Phosphoglycerate mutase-like"/>
    <property type="match status" value="1"/>
</dbReference>
<keyword evidence="3" id="KW-1185">Reference proteome</keyword>
<dbReference type="Pfam" id="PF00300">
    <property type="entry name" value="His_Phos_1"/>
    <property type="match status" value="1"/>
</dbReference>
<dbReference type="PANTHER" id="PTHR48100:SF15">
    <property type="entry name" value="SEDOHEPTULOSE 1,7-BISPHOSPHATASE"/>
    <property type="match status" value="1"/>
</dbReference>
<feature type="binding site" evidence="1">
    <location>
        <begin position="30"/>
        <end position="31"/>
    </location>
    <ligand>
        <name>substrate</name>
    </ligand>
</feature>
<dbReference type="InterPro" id="IPR050275">
    <property type="entry name" value="PGM_Phosphatase"/>
</dbReference>
<evidence type="ECO:0000313" key="3">
    <source>
        <dbReference type="Proteomes" id="UP000005234"/>
    </source>
</evidence>
<dbReference type="CDD" id="cd07067">
    <property type="entry name" value="HP_PGM_like"/>
    <property type="match status" value="1"/>
</dbReference>